<dbReference type="InterPro" id="IPR010264">
    <property type="entry name" value="Self-incomp_S1"/>
</dbReference>
<accession>A0ABD1V5L6</accession>
<feature type="compositionally biased region" description="Basic and acidic residues" evidence="7">
    <location>
        <begin position="697"/>
        <end position="713"/>
    </location>
</feature>
<keyword evidence="5" id="KW-0732">Signal</keyword>
<keyword evidence="9" id="KW-0695">RNA-directed DNA polymerase</keyword>
<dbReference type="InterPro" id="IPR001878">
    <property type="entry name" value="Znf_CCHC"/>
</dbReference>
<feature type="compositionally biased region" description="Basic and acidic residues" evidence="7">
    <location>
        <begin position="99"/>
        <end position="110"/>
    </location>
</feature>
<dbReference type="EMBL" id="JBFOLK010000002">
    <property type="protein sequence ID" value="KAL2532635.1"/>
    <property type="molecule type" value="Genomic_DNA"/>
</dbReference>
<keyword evidence="6" id="KW-0862">Zinc</keyword>
<feature type="region of interest" description="Disordered" evidence="7">
    <location>
        <begin position="647"/>
        <end position="716"/>
    </location>
</feature>
<evidence type="ECO:0000256" key="5">
    <source>
        <dbReference type="ARBA" id="ARBA00022729"/>
    </source>
</evidence>
<dbReference type="Pfam" id="PF22909">
    <property type="entry name" value="Caulimovir_coat_dom"/>
    <property type="match status" value="1"/>
</dbReference>
<evidence type="ECO:0000256" key="6">
    <source>
        <dbReference type="PROSITE-ProRule" id="PRU00047"/>
    </source>
</evidence>
<gene>
    <name evidence="9" type="ORF">Adt_05986</name>
</gene>
<proteinExistence type="inferred from homology"/>
<keyword evidence="9" id="KW-0548">Nucleotidyltransferase</keyword>
<dbReference type="Pfam" id="PF05938">
    <property type="entry name" value="Self-incomp_S1"/>
    <property type="match status" value="1"/>
</dbReference>
<comment type="caution">
    <text evidence="9">The sequence shown here is derived from an EMBL/GenBank/DDBJ whole genome shotgun (WGS) entry which is preliminary data.</text>
</comment>
<reference evidence="10" key="1">
    <citation type="submission" date="2024-07" db="EMBL/GenBank/DDBJ databases">
        <title>Two chromosome-level genome assemblies of Korean endemic species Abeliophyllum distichum and Forsythia ovata (Oleaceae).</title>
        <authorList>
            <person name="Jang H."/>
        </authorList>
    </citation>
    <scope>NUCLEOTIDE SEQUENCE [LARGE SCALE GENOMIC DNA]</scope>
</reference>
<evidence type="ECO:0000256" key="4">
    <source>
        <dbReference type="ARBA" id="ARBA00022525"/>
    </source>
</evidence>
<evidence type="ECO:0000256" key="1">
    <source>
        <dbReference type="ARBA" id="ARBA00004613"/>
    </source>
</evidence>
<dbReference type="GO" id="GO:0003964">
    <property type="term" value="F:RNA-directed DNA polymerase activity"/>
    <property type="evidence" value="ECO:0007669"/>
    <property type="project" value="UniProtKB-KW"/>
</dbReference>
<keyword evidence="6" id="KW-0479">Metal-binding</keyword>
<evidence type="ECO:0000259" key="8">
    <source>
        <dbReference type="PROSITE" id="PS50158"/>
    </source>
</evidence>
<feature type="region of interest" description="Disordered" evidence="7">
    <location>
        <begin position="77"/>
        <end position="146"/>
    </location>
</feature>
<dbReference type="GO" id="GO:0060320">
    <property type="term" value="P:rejection of self pollen"/>
    <property type="evidence" value="ECO:0007669"/>
    <property type="project" value="UniProtKB-KW"/>
</dbReference>
<dbReference type="GO" id="GO:0008270">
    <property type="term" value="F:zinc ion binding"/>
    <property type="evidence" value="ECO:0007669"/>
    <property type="project" value="UniProtKB-KW"/>
</dbReference>
<dbReference type="SMART" id="SM00343">
    <property type="entry name" value="ZnF_C2HC"/>
    <property type="match status" value="1"/>
</dbReference>
<dbReference type="PROSITE" id="PS50158">
    <property type="entry name" value="ZF_CCHC"/>
    <property type="match status" value="1"/>
</dbReference>
<keyword evidence="6" id="KW-0863">Zinc-finger</keyword>
<evidence type="ECO:0000313" key="9">
    <source>
        <dbReference type="EMBL" id="KAL2532635.1"/>
    </source>
</evidence>
<dbReference type="InterPro" id="IPR036875">
    <property type="entry name" value="Znf_CCHC_sf"/>
</dbReference>
<keyword evidence="10" id="KW-1185">Reference proteome</keyword>
<sequence>MSPKALRSSPKNETLLIEINPLHSNVAIPRRLSWDQVTRNPLWTFENELPPVREAPNSRLKEITELADGSVQVQFASSSSTSRYSFQSSRSEPFQTFKQSEKQPSEKFKGVDFTPNIPKTHYSEEEDDSTHHGSESPTLSDMRSHRDQLNVISATIDRKREFKKDKDPQVRSFRKNLKRLLSKEEINRFWEEFYSYPEDISFFEWSYLKTFKQKPTINTFQDKSKIWKTTSGNTFQSVHPPLEEIVIPKGDVKVIASPLKQISEKSGDDNPTIKDIKNIQQQNNYTNILLHSVATQLNQIDQPIQNEIVKQDKAKEKVFEKTSKTLFKPNENKVRFGSGTSGTSEVLLEIVKQLRDKESTSKINVIDSIEVLQDQFDDLKINKLKNKSFERHPLPHYYPRPTFPDMLTEEPVPPQKSFSGLEVIVWNIDGKTEHQIMQVLSEMMMASCAYVARGNTDQEAATNIYNGFSGQLKDWWHNYLSSDDHDKIHNAVKKEGDSHTDPSKQDAVCTLIFTIVKHFIGQPSSYMEKSSELLMNLTCPKLQDFRWYKDIFLQKVMLREDCKSAFWKERFIAGLPKLFAEKVRLAIKDEFPNLPYDILTFGEIIGFVNKEGLSLCNDLKLKAKLKSDRMDGRKELGSFCEQYGYERIRPPPSKNNKFSQKSKFQKKKKFDKSFFPDFYKKPKMPSKSYRYNKNKRKREEKDKSSKNPPRDPSETTCWKCKKKGHYANKCPLRRKINNLQIDDDIKSQLLNLIKTDSSSSEDIIYNLQDDSDYSESSSSSRSSYPIKICNCKDNCTCETNSINVLTSERELIQDIISQIQDPDLKQKFQQILDPVQETKPPPRNYNINDVFDRFKKPNKSSSSQDLRHEVNNMKQQISELDKELSKLNPLEARPTAHVNIIGNVDKGTLTIHCYSIDNDLGIHLLAYNQAFPFSFSPNIWGTTKFYCDFLTQFGSGNYAVYDNLMETQRCGLNCVWYIKDNGPCLVTNPTHELWCQPWKKTSELRS</sequence>
<dbReference type="Pfam" id="PF24925">
    <property type="entry name" value="DUF7746"/>
    <property type="match status" value="1"/>
</dbReference>
<name>A0ABD1V5L6_9LAMI</name>
<dbReference type="PANTHER" id="PTHR33054:SF9">
    <property type="entry name" value="CCHC-TYPE DOMAIN-CONTAINING PROTEIN"/>
    <property type="match status" value="1"/>
</dbReference>
<dbReference type="PANTHER" id="PTHR33054">
    <property type="entry name" value="CCHC-TYPE DOMAIN-CONTAINING PROTEIN"/>
    <property type="match status" value="1"/>
</dbReference>
<evidence type="ECO:0000313" key="10">
    <source>
        <dbReference type="Proteomes" id="UP001604336"/>
    </source>
</evidence>
<feature type="domain" description="CCHC-type" evidence="8">
    <location>
        <begin position="717"/>
        <end position="731"/>
    </location>
</feature>
<evidence type="ECO:0000256" key="7">
    <source>
        <dbReference type="SAM" id="MobiDB-lite"/>
    </source>
</evidence>
<feature type="compositionally biased region" description="Low complexity" evidence="7">
    <location>
        <begin position="77"/>
        <end position="91"/>
    </location>
</feature>
<keyword evidence="4" id="KW-0964">Secreted</keyword>
<evidence type="ECO:0000256" key="2">
    <source>
        <dbReference type="ARBA" id="ARBA00005581"/>
    </source>
</evidence>
<dbReference type="SUPFAM" id="SSF57756">
    <property type="entry name" value="Retrovirus zinc finger-like domains"/>
    <property type="match status" value="1"/>
</dbReference>
<dbReference type="AlphaFoldDB" id="A0ABD1V5L6"/>
<organism evidence="9 10">
    <name type="scientific">Abeliophyllum distichum</name>
    <dbReference type="NCBI Taxonomy" id="126358"/>
    <lineage>
        <taxon>Eukaryota</taxon>
        <taxon>Viridiplantae</taxon>
        <taxon>Streptophyta</taxon>
        <taxon>Embryophyta</taxon>
        <taxon>Tracheophyta</taxon>
        <taxon>Spermatophyta</taxon>
        <taxon>Magnoliopsida</taxon>
        <taxon>eudicotyledons</taxon>
        <taxon>Gunneridae</taxon>
        <taxon>Pentapetalae</taxon>
        <taxon>asterids</taxon>
        <taxon>lamiids</taxon>
        <taxon>Lamiales</taxon>
        <taxon>Oleaceae</taxon>
        <taxon>Forsythieae</taxon>
        <taxon>Abeliophyllum</taxon>
    </lineage>
</organism>
<dbReference type="GO" id="GO:0005576">
    <property type="term" value="C:extracellular region"/>
    <property type="evidence" value="ECO:0007669"/>
    <property type="project" value="UniProtKB-SubCell"/>
</dbReference>
<dbReference type="Proteomes" id="UP001604336">
    <property type="component" value="Unassembled WGS sequence"/>
</dbReference>
<dbReference type="InterPro" id="IPR056648">
    <property type="entry name" value="DUF7746"/>
</dbReference>
<dbReference type="Gene3D" id="4.10.60.10">
    <property type="entry name" value="Zinc finger, CCHC-type"/>
    <property type="match status" value="1"/>
</dbReference>
<protein>
    <submittedName>
        <fullName evidence="9">Reverse transcriptase domain</fullName>
    </submittedName>
</protein>
<feature type="compositionally biased region" description="Basic and acidic residues" evidence="7">
    <location>
        <begin position="671"/>
        <end position="680"/>
    </location>
</feature>
<keyword evidence="3" id="KW-0713">Self-incompatibility</keyword>
<comment type="subcellular location">
    <subcellularLocation>
        <location evidence="1">Secreted</location>
    </subcellularLocation>
</comment>
<evidence type="ECO:0000256" key="3">
    <source>
        <dbReference type="ARBA" id="ARBA00022471"/>
    </source>
</evidence>
<comment type="similarity">
    <text evidence="2">Belongs to the plant self-incompatibility (S1) protein family.</text>
</comment>
<keyword evidence="9" id="KW-0808">Transferase</keyword>